<dbReference type="PANTHER" id="PTHR40031">
    <property type="entry name" value="HYPOTHETICAL MEMBRANE SPANNING PROTEIN"/>
    <property type="match status" value="1"/>
</dbReference>
<dbReference type="Pfam" id="PF04307">
    <property type="entry name" value="YdjM"/>
    <property type="match status" value="1"/>
</dbReference>
<dbReference type="Proteomes" id="UP000184476">
    <property type="component" value="Unassembled WGS sequence"/>
</dbReference>
<dbReference type="OrthoDB" id="110250at2"/>
<keyword evidence="1" id="KW-0472">Membrane</keyword>
<keyword evidence="3" id="KW-1185">Reference proteome</keyword>
<organism evidence="2 3">
    <name type="scientific">Seinonella peptonophila</name>
    <dbReference type="NCBI Taxonomy" id="112248"/>
    <lineage>
        <taxon>Bacteria</taxon>
        <taxon>Bacillati</taxon>
        <taxon>Bacillota</taxon>
        <taxon>Bacilli</taxon>
        <taxon>Bacillales</taxon>
        <taxon>Thermoactinomycetaceae</taxon>
        <taxon>Seinonella</taxon>
    </lineage>
</organism>
<dbReference type="InterPro" id="IPR007404">
    <property type="entry name" value="YdjM-like"/>
</dbReference>
<dbReference type="InterPro" id="IPR053170">
    <property type="entry name" value="Transcription_regulator"/>
</dbReference>
<dbReference type="RefSeq" id="WP_073155682.1">
    <property type="nucleotide sequence ID" value="NZ_FQVL01000009.1"/>
</dbReference>
<dbReference type="AlphaFoldDB" id="A0A1M4ZJ51"/>
<reference evidence="2 3" key="1">
    <citation type="submission" date="2016-11" db="EMBL/GenBank/DDBJ databases">
        <authorList>
            <person name="Jaros S."/>
            <person name="Januszkiewicz K."/>
            <person name="Wedrychowicz H."/>
        </authorList>
    </citation>
    <scope>NUCLEOTIDE SEQUENCE [LARGE SCALE GENOMIC DNA]</scope>
    <source>
        <strain evidence="2 3">DSM 44666</strain>
    </source>
</reference>
<evidence type="ECO:0000256" key="1">
    <source>
        <dbReference type="SAM" id="Phobius"/>
    </source>
</evidence>
<accession>A0A1M4ZJ51</accession>
<keyword evidence="1" id="KW-1133">Transmembrane helix</keyword>
<evidence type="ECO:0000313" key="3">
    <source>
        <dbReference type="Proteomes" id="UP000184476"/>
    </source>
</evidence>
<evidence type="ECO:0000313" key="2">
    <source>
        <dbReference type="EMBL" id="SHF17576.1"/>
    </source>
</evidence>
<feature type="transmembrane region" description="Helical" evidence="1">
    <location>
        <begin position="96"/>
        <end position="114"/>
    </location>
</feature>
<gene>
    <name evidence="2" type="ORF">SAMN05444392_10962</name>
</gene>
<dbReference type="PANTHER" id="PTHR40031:SF1">
    <property type="entry name" value="MEMBRANE-BOUND METAL-DEPENDENT HYDROLASE"/>
    <property type="match status" value="1"/>
</dbReference>
<keyword evidence="1" id="KW-0812">Transmembrane</keyword>
<dbReference type="EMBL" id="FQVL01000009">
    <property type="protein sequence ID" value="SHF17576.1"/>
    <property type="molecule type" value="Genomic_DNA"/>
</dbReference>
<name>A0A1M4ZJ51_9BACL</name>
<feature type="transmembrane region" description="Helical" evidence="1">
    <location>
        <begin position="126"/>
        <end position="148"/>
    </location>
</feature>
<sequence length="325" mass="37825">MDTSTHLVMGIGLFGLAHLDPSMGHTETATAVLAGTVIGSQAPDSDTIYRLFSNSLYIRKHRGFSHSLPMLLLWPILITSGLLLIFPTAVATHLWLWTWLAVAIHIFIDLFNAYGTQALRPFSQKWISWNIINIFDPFIFTLHLVGILLWSFHLFNPGIIFAIIYLIMILYIGWRTITHQRLQSWVQAHTQEEGRFTITPTYRWTRWNVVLKQNDRVRMGEIRQGQLIWTGQILMKETNHPAIEASKRSETIQAFLSFTSYGYPILFNRPYGYEIRWLDVRYHHKKHFPFVAVVLLDHQYQAINSYVGWVSRTQLEKKVERLLSS</sequence>
<proteinExistence type="predicted"/>
<feature type="transmembrane region" description="Helical" evidence="1">
    <location>
        <begin position="68"/>
        <end position="90"/>
    </location>
</feature>
<feature type="transmembrane region" description="Helical" evidence="1">
    <location>
        <begin position="154"/>
        <end position="174"/>
    </location>
</feature>
<protein>
    <submittedName>
        <fullName evidence="2">Inner membrane protein</fullName>
    </submittedName>
</protein>
<dbReference type="STRING" id="112248.SAMN05444392_10962"/>